<dbReference type="Pfam" id="PF19871">
    <property type="entry name" value="DUF6344"/>
    <property type="match status" value="1"/>
</dbReference>
<reference evidence="3 4" key="1">
    <citation type="submission" date="2019-02" db="EMBL/GenBank/DDBJ databases">
        <title>Draft Genome Sequence of Streptomyces sp. AM-2504, identified by 16S rRNA comparative analysis as a Streptomyces Kasugaensis strain.</title>
        <authorList>
            <person name="Napolioni V."/>
            <person name="Giuliodori A.M."/>
            <person name="Spurio R."/>
            <person name="Fabbretti A."/>
        </authorList>
    </citation>
    <scope>NUCLEOTIDE SEQUENCE [LARGE SCALE GENOMIC DNA]</scope>
    <source>
        <strain evidence="3 4">AM-2504</strain>
    </source>
</reference>
<feature type="compositionally biased region" description="Low complexity" evidence="1">
    <location>
        <begin position="39"/>
        <end position="70"/>
    </location>
</feature>
<organism evidence="3 4">
    <name type="scientific">Streptomyces kasugaensis</name>
    <dbReference type="NCBI Taxonomy" id="1946"/>
    <lineage>
        <taxon>Bacteria</taxon>
        <taxon>Bacillati</taxon>
        <taxon>Actinomycetota</taxon>
        <taxon>Actinomycetes</taxon>
        <taxon>Kitasatosporales</taxon>
        <taxon>Streptomycetaceae</taxon>
        <taxon>Streptomyces</taxon>
    </lineage>
</organism>
<name>A0A4Q9HU69_STRKA</name>
<comment type="caution">
    <text evidence="3">The sequence shown here is derived from an EMBL/GenBank/DDBJ whole genome shotgun (WGS) entry which is preliminary data.</text>
</comment>
<proteinExistence type="predicted"/>
<dbReference type="EMBL" id="SIXH01000124">
    <property type="protein sequence ID" value="TBO58668.1"/>
    <property type="molecule type" value="Genomic_DNA"/>
</dbReference>
<dbReference type="RefSeq" id="WP_131123798.1">
    <property type="nucleotide sequence ID" value="NZ_SIXH01000124.1"/>
</dbReference>
<evidence type="ECO:0000256" key="1">
    <source>
        <dbReference type="SAM" id="MobiDB-lite"/>
    </source>
</evidence>
<accession>A0A4Q9HU69</accession>
<evidence type="ECO:0000313" key="3">
    <source>
        <dbReference type="EMBL" id="TBO58668.1"/>
    </source>
</evidence>
<feature type="chain" id="PRO_5020997240" evidence="2">
    <location>
        <begin position="33"/>
        <end position="184"/>
    </location>
</feature>
<feature type="region of interest" description="Disordered" evidence="1">
    <location>
        <begin position="157"/>
        <end position="184"/>
    </location>
</feature>
<dbReference type="Proteomes" id="UP000292452">
    <property type="component" value="Unassembled WGS sequence"/>
</dbReference>
<dbReference type="AlphaFoldDB" id="A0A4Q9HU69"/>
<keyword evidence="4" id="KW-1185">Reference proteome</keyword>
<keyword evidence="2" id="KW-0732">Signal</keyword>
<evidence type="ECO:0000256" key="2">
    <source>
        <dbReference type="SAM" id="SignalP"/>
    </source>
</evidence>
<gene>
    <name evidence="3" type="ORF">EYS09_16225</name>
</gene>
<feature type="signal peptide" evidence="2">
    <location>
        <begin position="1"/>
        <end position="32"/>
    </location>
</feature>
<feature type="region of interest" description="Disordered" evidence="1">
    <location>
        <begin position="39"/>
        <end position="94"/>
    </location>
</feature>
<evidence type="ECO:0000313" key="4">
    <source>
        <dbReference type="Proteomes" id="UP000292452"/>
    </source>
</evidence>
<protein>
    <submittedName>
        <fullName evidence="3">Uncharacterized protein</fullName>
    </submittedName>
</protein>
<dbReference type="InterPro" id="IPR045925">
    <property type="entry name" value="DUF6344"/>
</dbReference>
<sequence>MAATKVMKFWAVCLAVLGRLLASLGVSAPASAARREAARYAPAPRTAPPAATSAAPPAALPAPGTTGDAPRTTGHEPCTAAPVPDHEPEVATRTAPVRICAPRYELGAYDLPLAATTQLPPTIKQRIRAEAHGSSPTSRSRLATGAESLHTVPAGTALHTDVHPDALPPAIPAARRREHTDCTA</sequence>